<sequence>MDAPFPGALPTPLHHCLGYPSNPDSTMDSQDQASLEGRAPPTEENERARFRELHRVDIDPNSFSAFVTSAGLEKVQEYHDRLEAVFRVVISNGRPKESCTALWKALVVSKHCSFDVFREVLLLTEEKHPDQIKEFLRLAYFHQYPTRDASKLSNKQMVDAIEGVVANKPEKPRDSEAVHPDWSVDIVKAGFQAEYKNSDLIVKPNLDLLRDMAGAWSQINYKAPFTSIVGPTMSGKTRLLLEFAKHVCVVYICIRPPDSSGQPPRSSLADTLLPVDPELKSNLHLHYSRFLAAILEAVADFFSSASMQGRKSEDQLAAWFEHSFQMDEKKKPDKFSSDVRTKMKALPATSETETMNLVEEAAKKMHDSIQFLENGKLKLVLAIDEARNLLPSEDETFKISYFQAFCRVLSQIPPSKGFFAVFTDTISKVANFNPSASKDPSLRIPNRGYKLFPPIYKLATLDLMARPIPESWKELLSPLRLFSYGSPFYGLYFEAAKNRTHMGAIEVTMSIATEKLLCTTVTPSAQELSKSQVFALLGSTIQTRLTSSDMNAELISSNAAHCMFISSSRDLIISYYPSQFIYASAANTFLASDDEIMVACIDCLATSMQNGLISCGDPGEMATRIILLRAMHKTKKITCDGEDSIPYGYSVRLEDFLETLTGVKPQQLHFGPIKNAPKNRLLQNGRIFFNHFTPVEYTPNATDLLELLYRGLAVQCKPGQHGLNELFPIYLPPKSKSLDSDKLSHKNISFCGIQTKNQTDSIDWSDSHKWSKSGAGIKDIQNPYLILLFSLRSEDKPNTTRLKKAPKENPPEWKKPLDKTDQQRAYLNFLGLDRIACLTPKIRTALKRLLNSTPEDILPLHKPDRRNPLDPHTLEWIRRQNPMFYDRRNRANVYPASPGTSITRDTRKLHLQVSTPSPSQCASKAWVSTTTRPQPLRPPGRCRLFVTIISTLTKSLVS</sequence>
<dbReference type="OrthoDB" id="107110at2759"/>
<keyword evidence="4" id="KW-1185">Reference proteome</keyword>
<proteinExistence type="predicted"/>
<evidence type="ECO:0000313" key="3">
    <source>
        <dbReference type="EMBL" id="KAA1123199.1"/>
    </source>
</evidence>
<dbReference type="PANTHER" id="PTHR33266">
    <property type="entry name" value="CHROMOSOME 15, WHOLE GENOME SHOTGUN SEQUENCE"/>
    <property type="match status" value="1"/>
</dbReference>
<evidence type="ECO:0000313" key="4">
    <source>
        <dbReference type="Proteomes" id="UP000324748"/>
    </source>
</evidence>
<accession>A0A5B0PFH6</accession>
<feature type="region of interest" description="Disordered" evidence="1">
    <location>
        <begin position="798"/>
        <end position="818"/>
    </location>
</feature>
<gene>
    <name evidence="2" type="ORF">PGT21_006213</name>
    <name evidence="3" type="ORF">PGTUg99_005895</name>
</gene>
<name>A0A5B0PFH6_PUCGR</name>
<comment type="caution">
    <text evidence="2">The sequence shown here is derived from an EMBL/GenBank/DDBJ whole genome shotgun (WGS) entry which is preliminary data.</text>
</comment>
<feature type="compositionally biased region" description="Polar residues" evidence="1">
    <location>
        <begin position="22"/>
        <end position="33"/>
    </location>
</feature>
<dbReference type="PANTHER" id="PTHR33266:SF1">
    <property type="entry name" value="F-BOX DOMAIN-CONTAINING PROTEIN"/>
    <property type="match status" value="1"/>
</dbReference>
<feature type="region of interest" description="Disordered" evidence="1">
    <location>
        <begin position="18"/>
        <end position="44"/>
    </location>
</feature>
<protein>
    <submittedName>
        <fullName evidence="2">Uncharacterized protein</fullName>
    </submittedName>
</protein>
<dbReference type="Proteomes" id="UP000325313">
    <property type="component" value="Unassembled WGS sequence"/>
</dbReference>
<evidence type="ECO:0000313" key="5">
    <source>
        <dbReference type="Proteomes" id="UP000325313"/>
    </source>
</evidence>
<dbReference type="Proteomes" id="UP000324748">
    <property type="component" value="Unassembled WGS sequence"/>
</dbReference>
<organism evidence="2 4">
    <name type="scientific">Puccinia graminis f. sp. tritici</name>
    <dbReference type="NCBI Taxonomy" id="56615"/>
    <lineage>
        <taxon>Eukaryota</taxon>
        <taxon>Fungi</taxon>
        <taxon>Dikarya</taxon>
        <taxon>Basidiomycota</taxon>
        <taxon>Pucciniomycotina</taxon>
        <taxon>Pucciniomycetes</taxon>
        <taxon>Pucciniales</taxon>
        <taxon>Pucciniaceae</taxon>
        <taxon>Puccinia</taxon>
    </lineage>
</organism>
<evidence type="ECO:0000256" key="1">
    <source>
        <dbReference type="SAM" id="MobiDB-lite"/>
    </source>
</evidence>
<feature type="compositionally biased region" description="Basic and acidic residues" evidence="1">
    <location>
        <begin position="805"/>
        <end position="818"/>
    </location>
</feature>
<dbReference type="AlphaFoldDB" id="A0A5B0PFH6"/>
<dbReference type="EMBL" id="VDEP01000210">
    <property type="protein sequence ID" value="KAA1123199.1"/>
    <property type="molecule type" value="Genomic_DNA"/>
</dbReference>
<dbReference type="EMBL" id="VSWC01000054">
    <property type="protein sequence ID" value="KAA1099394.1"/>
    <property type="molecule type" value="Genomic_DNA"/>
</dbReference>
<reference evidence="4 5" key="1">
    <citation type="submission" date="2019-05" db="EMBL/GenBank/DDBJ databases">
        <title>Emergence of the Ug99 lineage of the wheat stem rust pathogen through somatic hybridization.</title>
        <authorList>
            <person name="Li F."/>
            <person name="Upadhyaya N.M."/>
            <person name="Sperschneider J."/>
            <person name="Matny O."/>
            <person name="Nguyen-Phuc H."/>
            <person name="Mago R."/>
            <person name="Raley C."/>
            <person name="Miller M.E."/>
            <person name="Silverstein K.A.T."/>
            <person name="Henningsen E."/>
            <person name="Hirsch C.D."/>
            <person name="Visser B."/>
            <person name="Pretorius Z.A."/>
            <person name="Steffenson B.J."/>
            <person name="Schwessinger B."/>
            <person name="Dodds P.N."/>
            <person name="Figueroa M."/>
        </authorList>
    </citation>
    <scope>NUCLEOTIDE SEQUENCE [LARGE SCALE GENOMIC DNA]</scope>
    <source>
        <strain evidence="2">21-0</strain>
        <strain evidence="3 5">Ug99</strain>
    </source>
</reference>
<evidence type="ECO:0000313" key="2">
    <source>
        <dbReference type="EMBL" id="KAA1099394.1"/>
    </source>
</evidence>